<evidence type="ECO:0000313" key="2">
    <source>
        <dbReference type="Proteomes" id="UP000640930"/>
    </source>
</evidence>
<dbReference type="RefSeq" id="WP_191706509.1">
    <property type="nucleotide sequence ID" value="NZ_JACSQA010000004.1"/>
</dbReference>
<name>A0ABR8X9I6_9BACL</name>
<dbReference type="Proteomes" id="UP000640930">
    <property type="component" value="Unassembled WGS sequence"/>
</dbReference>
<evidence type="ECO:0000313" key="1">
    <source>
        <dbReference type="EMBL" id="MBD8025994.1"/>
    </source>
</evidence>
<dbReference type="EMBL" id="JACSQA010000004">
    <property type="protein sequence ID" value="MBD8025994.1"/>
    <property type="molecule type" value="Genomic_DNA"/>
</dbReference>
<proteinExistence type="predicted"/>
<keyword evidence="2" id="KW-1185">Reference proteome</keyword>
<protein>
    <submittedName>
        <fullName evidence="1">Uncharacterized protein</fullName>
    </submittedName>
</protein>
<reference evidence="1 2" key="1">
    <citation type="submission" date="2020-08" db="EMBL/GenBank/DDBJ databases">
        <title>A Genomic Blueprint of the Chicken Gut Microbiome.</title>
        <authorList>
            <person name="Gilroy R."/>
            <person name="Ravi A."/>
            <person name="Getino M."/>
            <person name="Pursley I."/>
            <person name="Horton D.L."/>
            <person name="Alikhan N.-F."/>
            <person name="Baker D."/>
            <person name="Gharbi K."/>
            <person name="Hall N."/>
            <person name="Watson M."/>
            <person name="Adriaenssens E.M."/>
            <person name="Foster-Nyarko E."/>
            <person name="Jarju S."/>
            <person name="Secka A."/>
            <person name="Antonio M."/>
            <person name="Oren A."/>
            <person name="Chaudhuri R."/>
            <person name="La Ragione R.M."/>
            <person name="Hildebrand F."/>
            <person name="Pallen M.J."/>
        </authorList>
    </citation>
    <scope>NUCLEOTIDE SEQUENCE [LARGE SCALE GENOMIC DNA]</scope>
    <source>
        <strain evidence="1 2">Re31</strain>
    </source>
</reference>
<gene>
    <name evidence="1" type="ORF">H9636_04915</name>
</gene>
<accession>A0ABR8X9I6</accession>
<comment type="caution">
    <text evidence="1">The sequence shown here is derived from an EMBL/GenBank/DDBJ whole genome shotgun (WGS) entry which is preliminary data.</text>
</comment>
<sequence length="47" mass="5571">MHKVFCSISKNTKAVYAHVEKNKLTWIVYFDEEALEKERLKVTVTEI</sequence>
<organism evidence="1 2">
    <name type="scientific">Ureibacillus galli</name>
    <dbReference type="NCBI Taxonomy" id="2762222"/>
    <lineage>
        <taxon>Bacteria</taxon>
        <taxon>Bacillati</taxon>
        <taxon>Bacillota</taxon>
        <taxon>Bacilli</taxon>
        <taxon>Bacillales</taxon>
        <taxon>Caryophanaceae</taxon>
        <taxon>Ureibacillus</taxon>
    </lineage>
</organism>